<reference evidence="1" key="2">
    <citation type="submission" date="2025-09" db="UniProtKB">
        <authorList>
            <consortium name="Ensembl"/>
        </authorList>
    </citation>
    <scope>IDENTIFICATION</scope>
</reference>
<keyword evidence="2" id="KW-1185">Reference proteome</keyword>
<proteinExistence type="predicted"/>
<accession>A0A8C3JR71</accession>
<evidence type="ECO:0000313" key="1">
    <source>
        <dbReference type="Ensembl" id="ENSCPGP00000011817.1"/>
    </source>
</evidence>
<name>A0A8C3JR71_9CHAR</name>
<dbReference type="Ensembl" id="ENSCPGT00000012969.1">
    <property type="protein sequence ID" value="ENSCPGP00000011817.1"/>
    <property type="gene ID" value="ENSCPGG00000008435.1"/>
</dbReference>
<reference evidence="1" key="1">
    <citation type="submission" date="2025-08" db="UniProtKB">
        <authorList>
            <consortium name="Ensembl"/>
        </authorList>
    </citation>
    <scope>IDENTIFICATION</scope>
</reference>
<sequence length="67" mass="7296">MGKKRHGDPHLTLFIAPNSKAIEFDSDLTAAAEHRKPIYSPRSPHPGCADPWGPCSHQLCPLRGLAP</sequence>
<protein>
    <submittedName>
        <fullName evidence="1">Uncharacterized protein</fullName>
    </submittedName>
</protein>
<dbReference type="AlphaFoldDB" id="A0A8C3JR71"/>
<organism evidence="1 2">
    <name type="scientific">Calidris pygmaea</name>
    <name type="common">Spoon-billed sandpiper</name>
    <dbReference type="NCBI Taxonomy" id="425635"/>
    <lineage>
        <taxon>Eukaryota</taxon>
        <taxon>Metazoa</taxon>
        <taxon>Chordata</taxon>
        <taxon>Craniata</taxon>
        <taxon>Vertebrata</taxon>
        <taxon>Euteleostomi</taxon>
        <taxon>Archelosauria</taxon>
        <taxon>Archosauria</taxon>
        <taxon>Dinosauria</taxon>
        <taxon>Saurischia</taxon>
        <taxon>Theropoda</taxon>
        <taxon>Coelurosauria</taxon>
        <taxon>Aves</taxon>
        <taxon>Neognathae</taxon>
        <taxon>Neoaves</taxon>
        <taxon>Charadriiformes</taxon>
        <taxon>Scolopacidae</taxon>
        <taxon>Calidris</taxon>
    </lineage>
</organism>
<evidence type="ECO:0000313" key="2">
    <source>
        <dbReference type="Proteomes" id="UP000694419"/>
    </source>
</evidence>
<dbReference type="Proteomes" id="UP000694419">
    <property type="component" value="Unplaced"/>
</dbReference>